<comment type="caution">
    <text evidence="2">The sequence shown here is derived from an EMBL/GenBank/DDBJ whole genome shotgun (WGS) entry which is preliminary data.</text>
</comment>
<organism evidence="2 3">
    <name type="scientific">Kaistella jeonii</name>
    <dbReference type="NCBI Taxonomy" id="266749"/>
    <lineage>
        <taxon>Bacteria</taxon>
        <taxon>Pseudomonadati</taxon>
        <taxon>Bacteroidota</taxon>
        <taxon>Flavobacteriia</taxon>
        <taxon>Flavobacteriales</taxon>
        <taxon>Weeksellaceae</taxon>
        <taxon>Chryseobacterium group</taxon>
        <taxon>Kaistella</taxon>
    </lineage>
</organism>
<dbReference type="Proteomes" id="UP000031473">
    <property type="component" value="Unassembled WGS sequence"/>
</dbReference>
<proteinExistence type="predicted"/>
<gene>
    <name evidence="2" type="ORF">OA86_01090</name>
</gene>
<sequence length="110" mass="11522">MALINCKECGAQVGSTALTCPSCGTTLRKPKRGVFGQISKWLFILFNLLMLWWFVAGMGAASDGISGADSDAGQAGAAIGTGLGAMFIIFIWVAGDVILGLLTFFTRAKK</sequence>
<dbReference type="AlphaFoldDB" id="A0A0C1FRI4"/>
<evidence type="ECO:0000256" key="1">
    <source>
        <dbReference type="SAM" id="Phobius"/>
    </source>
</evidence>
<dbReference type="RefSeq" id="WP_039347481.1">
    <property type="nucleotide sequence ID" value="NZ_FOLA01000001.1"/>
</dbReference>
<dbReference type="EMBL" id="JSYL01000001">
    <property type="protein sequence ID" value="KIA90509.1"/>
    <property type="molecule type" value="Genomic_DNA"/>
</dbReference>
<keyword evidence="1" id="KW-1133">Transmembrane helix</keyword>
<evidence type="ECO:0000313" key="3">
    <source>
        <dbReference type="Proteomes" id="UP000031473"/>
    </source>
</evidence>
<name>A0A0C1FRI4_9FLAO</name>
<evidence type="ECO:0000313" key="2">
    <source>
        <dbReference type="EMBL" id="KIA90509.1"/>
    </source>
</evidence>
<feature type="transmembrane region" description="Helical" evidence="1">
    <location>
        <begin position="38"/>
        <end position="55"/>
    </location>
</feature>
<dbReference type="GO" id="GO:0004812">
    <property type="term" value="F:aminoacyl-tRNA ligase activity"/>
    <property type="evidence" value="ECO:0007669"/>
    <property type="project" value="UniProtKB-KW"/>
</dbReference>
<keyword evidence="1" id="KW-0472">Membrane</keyword>
<feature type="transmembrane region" description="Helical" evidence="1">
    <location>
        <begin position="75"/>
        <end position="105"/>
    </location>
</feature>
<keyword evidence="1" id="KW-0812">Transmembrane</keyword>
<keyword evidence="3" id="KW-1185">Reference proteome</keyword>
<keyword evidence="2" id="KW-0436">Ligase</keyword>
<dbReference type="OrthoDB" id="1078822at2"/>
<protein>
    <submittedName>
        <fullName evidence="2">Seryl-tRNA synthetase, class IIa</fullName>
    </submittedName>
</protein>
<keyword evidence="2" id="KW-0030">Aminoacyl-tRNA synthetase</keyword>
<accession>A0A0C1FRI4</accession>
<reference evidence="2 3" key="1">
    <citation type="submission" date="2014-10" db="EMBL/GenBank/DDBJ databases">
        <title>Kaistella jeonii genome.</title>
        <authorList>
            <person name="Clayton J.T."/>
            <person name="Newman J.D."/>
        </authorList>
    </citation>
    <scope>NUCLEOTIDE SEQUENCE [LARGE SCALE GENOMIC DNA]</scope>
    <source>
        <strain evidence="2 3">DSM 17048</strain>
    </source>
</reference>